<gene>
    <name evidence="1" type="ORF">JF535_05415</name>
</gene>
<keyword evidence="2" id="KW-1185">Reference proteome</keyword>
<proteinExistence type="predicted"/>
<evidence type="ECO:0000313" key="2">
    <source>
        <dbReference type="Proteomes" id="UP000664293"/>
    </source>
</evidence>
<name>A0ABS3E4Q9_9GAMM</name>
<reference evidence="1 2" key="1">
    <citation type="submission" date="2020-12" db="EMBL/GenBank/DDBJ databases">
        <title>Oil enriched cultivation method for isolating marine PHA-producing bacteria.</title>
        <authorList>
            <person name="Zheng W."/>
            <person name="Yu S."/>
            <person name="Huang Y."/>
        </authorList>
    </citation>
    <scope>NUCLEOTIDE SEQUENCE [LARGE SCALE GENOMIC DNA]</scope>
    <source>
        <strain evidence="1 2">SN0-2</strain>
    </source>
</reference>
<evidence type="ECO:0000313" key="1">
    <source>
        <dbReference type="EMBL" id="MBN8430291.1"/>
    </source>
</evidence>
<protein>
    <recommendedName>
        <fullName evidence="3">Acyl-coenzyme A:6-aminopenicillanic acid acyl-transferase</fullName>
    </recommendedName>
</protein>
<dbReference type="Proteomes" id="UP000664293">
    <property type="component" value="Unassembled WGS sequence"/>
</dbReference>
<sequence length="352" mass="38906">MGKQYGALMVDHMQQAFDVVVEPARKQGGLTQDEMQTWSDRAYHSCSTRNRHWYDGVAEGTGWPLTKVCMLDQIMEYGIFQSKLHSFAGCTSILSWGSHSLDGGTFIGRNMDWGEAFNQFAQVLTVRRPTDGAYKLAALGWPGMYCPFSVLNEHGVYLDIHDGTSMGGSLVYLDRPSILNVLNDILSETASLSALISRLNGICHSTSMILSIADEHGGASMECSSLAGNRLRTPDGDSIAVVNTFLVPDWGLGPRETISNSLRRHANMNARLAEHDGKVDAAVTRQLMDLRLFNEDGSFAQNGGATKPTKQDADLTNHQIVTDVKRRQVWLKVPVPDYVTDWTHIDLAALWK</sequence>
<dbReference type="EMBL" id="JAEKJR010000001">
    <property type="protein sequence ID" value="MBN8430291.1"/>
    <property type="molecule type" value="Genomic_DNA"/>
</dbReference>
<comment type="caution">
    <text evidence="1">The sequence shown here is derived from an EMBL/GenBank/DDBJ whole genome shotgun (WGS) entry which is preliminary data.</text>
</comment>
<dbReference type="Gene3D" id="3.60.60.10">
    <property type="entry name" value="Penicillin V Acylase, Chain A"/>
    <property type="match status" value="1"/>
</dbReference>
<accession>A0ABS3E4Q9</accession>
<dbReference type="InterPro" id="IPR047794">
    <property type="entry name" value="C45_proenzyme-like"/>
</dbReference>
<organism evidence="1 2">
    <name type="scientific">Microbulbifer salipaludis</name>
    <dbReference type="NCBI Taxonomy" id="187980"/>
    <lineage>
        <taxon>Bacteria</taxon>
        <taxon>Pseudomonadati</taxon>
        <taxon>Pseudomonadota</taxon>
        <taxon>Gammaproteobacteria</taxon>
        <taxon>Cellvibrionales</taxon>
        <taxon>Microbulbiferaceae</taxon>
        <taxon>Microbulbifer</taxon>
    </lineage>
</organism>
<dbReference type="NCBIfam" id="NF040521">
    <property type="entry name" value="C45_proenzyme"/>
    <property type="match status" value="1"/>
</dbReference>
<evidence type="ECO:0008006" key="3">
    <source>
        <dbReference type="Google" id="ProtNLM"/>
    </source>
</evidence>